<comment type="caution">
    <text evidence="2">The sequence shown here is derived from an EMBL/GenBank/DDBJ whole genome shotgun (WGS) entry which is preliminary data.</text>
</comment>
<dbReference type="EMBL" id="JAKZEL010000009">
    <property type="protein sequence ID" value="KAI4540093.1"/>
    <property type="molecule type" value="Genomic_DNA"/>
</dbReference>
<accession>A0AAD4U460</accession>
<sequence>MDPPNAGQVSPERWICTPGEPPPSTTPESRADPAPLSGTLQVRRGFSPLQPLLVLVSNFFLPSQEGRTSVVCLSELVDFAVILECAEIVTWGLVQKSLTGARTRASELSWGTISGHSHAGEGMVLRMKWSVKVPKRPSPVQQPP</sequence>
<proteinExistence type="predicted"/>
<gene>
    <name evidence="2" type="ORF">MG293_009134</name>
</gene>
<evidence type="ECO:0000313" key="3">
    <source>
        <dbReference type="Proteomes" id="UP001214576"/>
    </source>
</evidence>
<feature type="region of interest" description="Disordered" evidence="1">
    <location>
        <begin position="1"/>
        <end position="38"/>
    </location>
</feature>
<keyword evidence="3" id="KW-1185">Reference proteome</keyword>
<evidence type="ECO:0000256" key="1">
    <source>
        <dbReference type="SAM" id="MobiDB-lite"/>
    </source>
</evidence>
<dbReference type="AlphaFoldDB" id="A0AAD4U460"/>
<reference evidence="2" key="1">
    <citation type="submission" date="2022-03" db="EMBL/GenBank/DDBJ databases">
        <title>Genomic analyses of argali, domestic sheep and their hybrids provide insights into chromosomal evolution, heterosis and genetic basis of agronomic traits.</title>
        <authorList>
            <person name="Li M."/>
        </authorList>
    </citation>
    <scope>NUCLEOTIDE SEQUENCE</scope>
    <source>
        <strain evidence="2">CAU-MHL-2022a</strain>
        <tissue evidence="2">Skin</tissue>
    </source>
</reference>
<evidence type="ECO:0000313" key="2">
    <source>
        <dbReference type="EMBL" id="KAI4540093.1"/>
    </source>
</evidence>
<protein>
    <submittedName>
        <fullName evidence="2">Uncharacterized protein</fullName>
    </submittedName>
</protein>
<name>A0AAD4U460_OVIAM</name>
<dbReference type="Proteomes" id="UP001214576">
    <property type="component" value="Unassembled WGS sequence"/>
</dbReference>
<organism evidence="2 3">
    <name type="scientific">Ovis ammon polii</name>
    <dbReference type="NCBI Taxonomy" id="230172"/>
    <lineage>
        <taxon>Eukaryota</taxon>
        <taxon>Metazoa</taxon>
        <taxon>Chordata</taxon>
        <taxon>Craniata</taxon>
        <taxon>Vertebrata</taxon>
        <taxon>Euteleostomi</taxon>
        <taxon>Mammalia</taxon>
        <taxon>Eutheria</taxon>
        <taxon>Laurasiatheria</taxon>
        <taxon>Artiodactyla</taxon>
        <taxon>Ruminantia</taxon>
        <taxon>Pecora</taxon>
        <taxon>Bovidae</taxon>
        <taxon>Caprinae</taxon>
        <taxon>Ovis</taxon>
    </lineage>
</organism>